<dbReference type="AlphaFoldDB" id="A0A1F4Q041"/>
<dbReference type="InterPro" id="IPR043128">
    <property type="entry name" value="Rev_trsase/Diguanyl_cyclase"/>
</dbReference>
<dbReference type="NCBIfam" id="TIGR00254">
    <property type="entry name" value="GGDEF"/>
    <property type="match status" value="1"/>
</dbReference>
<accession>A0A1F4Q041</accession>
<evidence type="ECO:0000313" key="2">
    <source>
        <dbReference type="EMBL" id="OGB89257.1"/>
    </source>
</evidence>
<dbReference type="InterPro" id="IPR000160">
    <property type="entry name" value="GGDEF_dom"/>
</dbReference>
<name>A0A1F4Q041_UNCSA</name>
<sequence length="491" mass="55803">MSAHLAPAARIFERFSPRIRPDYRPYLANNLKFLLPQAALKEGKIASRFVPAFVDQFRDVSDLTGEAQKIALELKDLGVIGELPERRDMSSEELYRALVWNEMVAGEGESHREAANRLNALQELELKLGIDPEVNRQIATRCLREALGFSGVRVYSVDLEKKTWFHRYSEGEEGVSRFNEPKTPPDDSEKAYLTRLLNGEVSQEEILRAREERKYEWYQNGEWSYLYISDRSRCDFVEAAQLRKDEEGDAEQMRRGYGRGGARKILYLVFGKAGDPTTEVYLVTNWADHTALFSEINQDVELLRTFAASLARSRNLAAAYRELEKLSIVDELTGVYNRRYFNRMIEAEFIRAKRQGHPLSLLMIDIDHFKKLNDVYGHQFGDRVLKAVAKAIEKTARDKIDIVARYGGEEFAAILPDTNKEGSEASGIAERVRREIEKTVFEHEGNPVSLTVSIGIASFPKNSDSVGDLIFTADQALYRAKDAGRNSIVSA</sequence>
<dbReference type="SUPFAM" id="SSF55073">
    <property type="entry name" value="Nucleotide cyclase"/>
    <property type="match status" value="1"/>
</dbReference>
<reference evidence="2 3" key="1">
    <citation type="journal article" date="2016" name="Nat. Commun.">
        <title>Thousands of microbial genomes shed light on interconnected biogeochemical processes in an aquifer system.</title>
        <authorList>
            <person name="Anantharaman K."/>
            <person name="Brown C.T."/>
            <person name="Hug L.A."/>
            <person name="Sharon I."/>
            <person name="Castelle C.J."/>
            <person name="Probst A.J."/>
            <person name="Thomas B.C."/>
            <person name="Singh A."/>
            <person name="Wilkins M.J."/>
            <person name="Karaoz U."/>
            <person name="Brodie E.L."/>
            <person name="Williams K.H."/>
            <person name="Hubbard S.S."/>
            <person name="Banfield J.F."/>
        </authorList>
    </citation>
    <scope>NUCLEOTIDE SEQUENCE [LARGE SCALE GENOMIC DNA]</scope>
</reference>
<dbReference type="GO" id="GO:1902201">
    <property type="term" value="P:negative regulation of bacterial-type flagellum-dependent cell motility"/>
    <property type="evidence" value="ECO:0007669"/>
    <property type="project" value="TreeGrafter"/>
</dbReference>
<dbReference type="PANTHER" id="PTHR45138:SF9">
    <property type="entry name" value="DIGUANYLATE CYCLASE DGCM-RELATED"/>
    <property type="match status" value="1"/>
</dbReference>
<organism evidence="2 3">
    <name type="scientific">candidate division WOR-1 bacterium RIFCSPHIGHO2_01_FULL_53_15</name>
    <dbReference type="NCBI Taxonomy" id="1802564"/>
    <lineage>
        <taxon>Bacteria</taxon>
        <taxon>Bacillati</taxon>
        <taxon>Saganbacteria</taxon>
    </lineage>
</organism>
<dbReference type="Pfam" id="PF00990">
    <property type="entry name" value="GGDEF"/>
    <property type="match status" value="1"/>
</dbReference>
<protein>
    <recommendedName>
        <fullName evidence="1">GGDEF domain-containing protein</fullName>
    </recommendedName>
</protein>
<dbReference type="GO" id="GO:0005886">
    <property type="term" value="C:plasma membrane"/>
    <property type="evidence" value="ECO:0007669"/>
    <property type="project" value="TreeGrafter"/>
</dbReference>
<dbReference type="Proteomes" id="UP000178724">
    <property type="component" value="Unassembled WGS sequence"/>
</dbReference>
<dbReference type="Gene3D" id="3.30.70.270">
    <property type="match status" value="1"/>
</dbReference>
<feature type="domain" description="GGDEF" evidence="1">
    <location>
        <begin position="357"/>
        <end position="491"/>
    </location>
</feature>
<evidence type="ECO:0000259" key="1">
    <source>
        <dbReference type="PROSITE" id="PS50887"/>
    </source>
</evidence>
<dbReference type="InterPro" id="IPR029787">
    <property type="entry name" value="Nucleotide_cyclase"/>
</dbReference>
<evidence type="ECO:0000313" key="3">
    <source>
        <dbReference type="Proteomes" id="UP000178724"/>
    </source>
</evidence>
<proteinExistence type="predicted"/>
<dbReference type="CDD" id="cd01949">
    <property type="entry name" value="GGDEF"/>
    <property type="match status" value="1"/>
</dbReference>
<dbReference type="FunFam" id="3.30.70.270:FF:000001">
    <property type="entry name" value="Diguanylate cyclase domain protein"/>
    <property type="match status" value="1"/>
</dbReference>
<dbReference type="SMART" id="SM00267">
    <property type="entry name" value="GGDEF"/>
    <property type="match status" value="1"/>
</dbReference>
<dbReference type="PROSITE" id="PS50887">
    <property type="entry name" value="GGDEF"/>
    <property type="match status" value="1"/>
</dbReference>
<gene>
    <name evidence="2" type="ORF">A2625_03720</name>
</gene>
<dbReference type="InterPro" id="IPR050469">
    <property type="entry name" value="Diguanylate_Cyclase"/>
</dbReference>
<dbReference type="EMBL" id="METM01000027">
    <property type="protein sequence ID" value="OGB89257.1"/>
    <property type="molecule type" value="Genomic_DNA"/>
</dbReference>
<dbReference type="GO" id="GO:0043709">
    <property type="term" value="P:cell adhesion involved in single-species biofilm formation"/>
    <property type="evidence" value="ECO:0007669"/>
    <property type="project" value="TreeGrafter"/>
</dbReference>
<dbReference type="GO" id="GO:0052621">
    <property type="term" value="F:diguanylate cyclase activity"/>
    <property type="evidence" value="ECO:0007669"/>
    <property type="project" value="TreeGrafter"/>
</dbReference>
<dbReference type="PANTHER" id="PTHR45138">
    <property type="entry name" value="REGULATORY COMPONENTS OF SENSORY TRANSDUCTION SYSTEM"/>
    <property type="match status" value="1"/>
</dbReference>
<comment type="caution">
    <text evidence="2">The sequence shown here is derived from an EMBL/GenBank/DDBJ whole genome shotgun (WGS) entry which is preliminary data.</text>
</comment>